<reference evidence="10" key="3">
    <citation type="submission" date="2011-03" db="EMBL/GenBank/DDBJ databases">
        <title>Annotation of Magnaporthe poae ATCC 64411.</title>
        <authorList>
            <person name="Ma L.-J."/>
            <person name="Dead R."/>
            <person name="Young S.K."/>
            <person name="Zeng Q."/>
            <person name="Gargeya S."/>
            <person name="Fitzgerald M."/>
            <person name="Haas B."/>
            <person name="Abouelleil A."/>
            <person name="Alvarado L."/>
            <person name="Arachchi H.M."/>
            <person name="Berlin A."/>
            <person name="Brown A."/>
            <person name="Chapman S.B."/>
            <person name="Chen Z."/>
            <person name="Dunbar C."/>
            <person name="Freedman E."/>
            <person name="Gearin G."/>
            <person name="Gellesch M."/>
            <person name="Goldberg J."/>
            <person name="Griggs A."/>
            <person name="Gujja S."/>
            <person name="Heiman D."/>
            <person name="Howarth C."/>
            <person name="Larson L."/>
            <person name="Lui A."/>
            <person name="MacDonald P.J.P."/>
            <person name="Mehta T."/>
            <person name="Montmayeur A."/>
            <person name="Murphy C."/>
            <person name="Neiman D."/>
            <person name="Pearson M."/>
            <person name="Priest M."/>
            <person name="Roberts A."/>
            <person name="Saif S."/>
            <person name="Shea T."/>
            <person name="Shenoy N."/>
            <person name="Sisk P."/>
            <person name="Stolte C."/>
            <person name="Sykes S."/>
            <person name="Yandava C."/>
            <person name="Wortman J."/>
            <person name="Nusbaum C."/>
            <person name="Birren B."/>
        </authorList>
    </citation>
    <scope>NUCLEOTIDE SEQUENCE</scope>
    <source>
        <strain evidence="10">ATCC 64411</strain>
    </source>
</reference>
<dbReference type="OrthoDB" id="2121828at2759"/>
<keyword evidence="6" id="KW-0325">Glycoprotein</keyword>
<dbReference type="InterPro" id="IPR008972">
    <property type="entry name" value="Cupredoxin"/>
</dbReference>
<dbReference type="EMBL" id="ADBL01001793">
    <property type="status" value="NOT_ANNOTATED_CDS"/>
    <property type="molecule type" value="Genomic_DNA"/>
</dbReference>
<keyword evidence="3" id="KW-0677">Repeat</keyword>
<sequence>MWHKWSDTALYGRQGARRTGTGILVVAGRWPTGPITESLKLGLEASTSATGLYIRGLPSIFGLDSTSSSARPPRYQPLHPRCRLLVQEMQIFPLVPSLIALICASGTLAAPPYSRQAPPLPEDDCCRFDSSKAPACWGKYNLSTDYYDDGPSTGVIREYWFDVVNSTMAPDGVNRTVLSINGTVPGPTIIADWGDTIVVHVRNLLQDNGTSIHFHGIRQNYTTEMDGVASVTQCPTPPGDSMTYTFKATQYGTSWYHSHFQLQAWNGVFGGIVINGPASAPYDEDLGTLILNDWFHETADQLYARASTRGPPVAMNGLLNGTNVFGDRGKRFETEFEPGRRYRIRVVNGAMDTMFRFMIDGHNMTVIATDLVPIVPYTTGNVNVGIGQRYDVIVTADAPADTYWLRAVPSTTCGSRHADLMNIKGIVRYRGAPSSAESSPTTAMLPYEDSCADEPAASLVPVVPLDVGEASRQDAFAVGLQVVDGWFKWTLNKNTFLSDWNYPSLLQAISDNQNWKPNQQVVNLEGVNQWVYFVIENTGFDHPIHLHGHDVHVLSQARGSHSQNTTLQLKNPPRRDVVMLPAHGHLVLAFKTDNPGVWLMHCHIGWHTGQGFALQLVERAADIPYNKSVLSDSCMTWNSYATSFNILQDDSGI</sequence>
<reference evidence="10" key="2">
    <citation type="submission" date="2010-05" db="EMBL/GenBank/DDBJ databases">
        <title>The Genome Sequence of Magnaporthe poae strain ATCC 64411.</title>
        <authorList>
            <consortium name="The Broad Institute Genome Sequencing Platform"/>
            <consortium name="Broad Institute Genome Sequencing Center for Infectious Disease"/>
            <person name="Ma L.-J."/>
            <person name="Dead R."/>
            <person name="Young S."/>
            <person name="Zeng Q."/>
            <person name="Koehrsen M."/>
            <person name="Alvarado L."/>
            <person name="Berlin A."/>
            <person name="Chapman S.B."/>
            <person name="Chen Z."/>
            <person name="Freedman E."/>
            <person name="Gellesch M."/>
            <person name="Goldberg J."/>
            <person name="Griggs A."/>
            <person name="Gujja S."/>
            <person name="Heilman E.R."/>
            <person name="Heiman D."/>
            <person name="Hepburn T."/>
            <person name="Howarth C."/>
            <person name="Jen D."/>
            <person name="Larson L."/>
            <person name="Mehta T."/>
            <person name="Neiman D."/>
            <person name="Pearson M."/>
            <person name="Roberts A."/>
            <person name="Saif S."/>
            <person name="Shea T."/>
            <person name="Shenoy N."/>
            <person name="Sisk P."/>
            <person name="Stolte C."/>
            <person name="Sykes S."/>
            <person name="Walk T."/>
            <person name="White J."/>
            <person name="Yandava C."/>
            <person name="Haas B."/>
            <person name="Nusbaum C."/>
            <person name="Birren B."/>
        </authorList>
    </citation>
    <scope>NUCLEOTIDE SEQUENCE</scope>
    <source>
        <strain evidence="10">ATCC 64411</strain>
    </source>
</reference>
<dbReference type="CDD" id="cd13854">
    <property type="entry name" value="CuRO_1_MaLCC_like"/>
    <property type="match status" value="1"/>
</dbReference>
<evidence type="ECO:0000256" key="4">
    <source>
        <dbReference type="ARBA" id="ARBA00023002"/>
    </source>
</evidence>
<evidence type="ECO:0000259" key="7">
    <source>
        <dbReference type="Pfam" id="PF00394"/>
    </source>
</evidence>
<dbReference type="CDD" id="cd13901">
    <property type="entry name" value="CuRO_3_MaLCC_like"/>
    <property type="match status" value="1"/>
</dbReference>
<dbReference type="PANTHER" id="PTHR11709:SF502">
    <property type="entry name" value="MULTICOPPER OXIDASE"/>
    <property type="match status" value="1"/>
</dbReference>
<evidence type="ECO:0000313" key="12">
    <source>
        <dbReference type="Proteomes" id="UP000011715"/>
    </source>
</evidence>
<keyword evidence="12" id="KW-1185">Reference proteome</keyword>
<feature type="domain" description="Plastocyanin-like" evidence="7">
    <location>
        <begin position="288"/>
        <end position="432"/>
    </location>
</feature>
<dbReference type="PANTHER" id="PTHR11709">
    <property type="entry name" value="MULTI-COPPER OXIDASE"/>
    <property type="match status" value="1"/>
</dbReference>
<name>A0A0C4E4M8_MAGP6</name>
<evidence type="ECO:0000313" key="10">
    <source>
        <dbReference type="EMBL" id="KLU88439.1"/>
    </source>
</evidence>
<keyword evidence="4" id="KW-0560">Oxidoreductase</keyword>
<evidence type="ECO:0000313" key="11">
    <source>
        <dbReference type="EnsemblFungi" id="MAPG_07425T0"/>
    </source>
</evidence>
<organism evidence="11 12">
    <name type="scientific">Magnaporthiopsis poae (strain ATCC 64411 / 73-15)</name>
    <name type="common">Kentucky bluegrass fungus</name>
    <name type="synonym">Magnaporthe poae</name>
    <dbReference type="NCBI Taxonomy" id="644358"/>
    <lineage>
        <taxon>Eukaryota</taxon>
        <taxon>Fungi</taxon>
        <taxon>Dikarya</taxon>
        <taxon>Ascomycota</taxon>
        <taxon>Pezizomycotina</taxon>
        <taxon>Sordariomycetes</taxon>
        <taxon>Sordariomycetidae</taxon>
        <taxon>Magnaporthales</taxon>
        <taxon>Magnaporthaceae</taxon>
        <taxon>Magnaporthiopsis</taxon>
    </lineage>
</organism>
<dbReference type="EnsemblFungi" id="MAPG_07425T0">
    <property type="protein sequence ID" value="MAPG_07425T0"/>
    <property type="gene ID" value="MAPG_07425"/>
</dbReference>
<dbReference type="Pfam" id="PF07731">
    <property type="entry name" value="Cu-oxidase_2"/>
    <property type="match status" value="1"/>
</dbReference>
<dbReference type="InterPro" id="IPR011707">
    <property type="entry name" value="Cu-oxidase-like_N"/>
</dbReference>
<reference evidence="11" key="5">
    <citation type="submission" date="2015-06" db="UniProtKB">
        <authorList>
            <consortium name="EnsemblFungi"/>
        </authorList>
    </citation>
    <scope>IDENTIFICATION</scope>
    <source>
        <strain evidence="11">ATCC 64411</strain>
    </source>
</reference>
<evidence type="ECO:0000256" key="3">
    <source>
        <dbReference type="ARBA" id="ARBA00022737"/>
    </source>
</evidence>
<comment type="similarity">
    <text evidence="1">Belongs to the multicopper oxidase family.</text>
</comment>
<dbReference type="SUPFAM" id="SSF49503">
    <property type="entry name" value="Cupredoxins"/>
    <property type="match status" value="3"/>
</dbReference>
<dbReference type="GO" id="GO:0016491">
    <property type="term" value="F:oxidoreductase activity"/>
    <property type="evidence" value="ECO:0007669"/>
    <property type="project" value="UniProtKB-KW"/>
</dbReference>
<evidence type="ECO:0000259" key="8">
    <source>
        <dbReference type="Pfam" id="PF07731"/>
    </source>
</evidence>
<keyword evidence="5" id="KW-0186">Copper</keyword>
<evidence type="ECO:0000256" key="2">
    <source>
        <dbReference type="ARBA" id="ARBA00022723"/>
    </source>
</evidence>
<dbReference type="EMBL" id="GL876971">
    <property type="protein sequence ID" value="KLU88439.1"/>
    <property type="molecule type" value="Genomic_DNA"/>
</dbReference>
<dbReference type="InterPro" id="IPR045087">
    <property type="entry name" value="Cu-oxidase_fam"/>
</dbReference>
<dbReference type="OMA" id="KWDYGDD"/>
<gene>
    <name evidence="10" type="ORF">MAPG_07425</name>
</gene>
<accession>A0A0C4E4M8</accession>
<dbReference type="Pfam" id="PF07732">
    <property type="entry name" value="Cu-oxidase_3"/>
    <property type="match status" value="1"/>
</dbReference>
<evidence type="ECO:0000256" key="1">
    <source>
        <dbReference type="ARBA" id="ARBA00010609"/>
    </source>
</evidence>
<evidence type="ECO:0000256" key="6">
    <source>
        <dbReference type="ARBA" id="ARBA00023180"/>
    </source>
</evidence>
<feature type="domain" description="Plastocyanin-like" evidence="9">
    <location>
        <begin position="165"/>
        <end position="278"/>
    </location>
</feature>
<dbReference type="Pfam" id="PF00394">
    <property type="entry name" value="Cu-oxidase"/>
    <property type="match status" value="1"/>
</dbReference>
<evidence type="ECO:0000259" key="9">
    <source>
        <dbReference type="Pfam" id="PF07732"/>
    </source>
</evidence>
<reference evidence="11" key="4">
    <citation type="journal article" date="2015" name="G3 (Bethesda)">
        <title>Genome sequences of three phytopathogenic species of the Magnaporthaceae family of fungi.</title>
        <authorList>
            <person name="Okagaki L.H."/>
            <person name="Nunes C.C."/>
            <person name="Sailsbery J."/>
            <person name="Clay B."/>
            <person name="Brown D."/>
            <person name="John T."/>
            <person name="Oh Y."/>
            <person name="Young N."/>
            <person name="Fitzgerald M."/>
            <person name="Haas B.J."/>
            <person name="Zeng Q."/>
            <person name="Young S."/>
            <person name="Adiconis X."/>
            <person name="Fan L."/>
            <person name="Levin J.Z."/>
            <person name="Mitchell T.K."/>
            <person name="Okubara P.A."/>
            <person name="Farman M.L."/>
            <person name="Kohn L.M."/>
            <person name="Birren B."/>
            <person name="Ma L.-J."/>
            <person name="Dean R.A."/>
        </authorList>
    </citation>
    <scope>NUCLEOTIDE SEQUENCE</scope>
    <source>
        <strain evidence="11">ATCC 64411 / 73-15</strain>
    </source>
</reference>
<dbReference type="GO" id="GO:0005507">
    <property type="term" value="F:copper ion binding"/>
    <property type="evidence" value="ECO:0007669"/>
    <property type="project" value="InterPro"/>
</dbReference>
<evidence type="ECO:0008006" key="13">
    <source>
        <dbReference type="Google" id="ProtNLM"/>
    </source>
</evidence>
<feature type="domain" description="Plastocyanin-like" evidence="8">
    <location>
        <begin position="507"/>
        <end position="620"/>
    </location>
</feature>
<dbReference type="STRING" id="644358.A0A0C4E4M8"/>
<dbReference type="VEuPathDB" id="FungiDB:MAPG_07425"/>
<protein>
    <recommendedName>
        <fullName evidence="13">Laccase-2</fullName>
    </recommendedName>
</protein>
<dbReference type="eggNOG" id="KOG1263">
    <property type="taxonomic scope" value="Eukaryota"/>
</dbReference>
<dbReference type="AlphaFoldDB" id="A0A0C4E4M8"/>
<proteinExistence type="inferred from homology"/>
<dbReference type="FunFam" id="2.60.40.420:FF:000021">
    <property type="entry name" value="Extracellular dihydrogeodin oxidase/laccase"/>
    <property type="match status" value="1"/>
</dbReference>
<dbReference type="CDD" id="cd13880">
    <property type="entry name" value="CuRO_2_MaLCC_like"/>
    <property type="match status" value="1"/>
</dbReference>
<keyword evidence="2" id="KW-0479">Metal-binding</keyword>
<dbReference type="FunFam" id="2.60.40.420:FF:000038">
    <property type="entry name" value="Extracellular dihydrogeodin oxidase/laccase"/>
    <property type="match status" value="1"/>
</dbReference>
<evidence type="ECO:0000256" key="5">
    <source>
        <dbReference type="ARBA" id="ARBA00023008"/>
    </source>
</evidence>
<reference evidence="12" key="1">
    <citation type="submission" date="2010-05" db="EMBL/GenBank/DDBJ databases">
        <title>The genome sequence of Magnaporthe poae strain ATCC 64411.</title>
        <authorList>
            <person name="Ma L.-J."/>
            <person name="Dead R."/>
            <person name="Young S."/>
            <person name="Zeng Q."/>
            <person name="Koehrsen M."/>
            <person name="Alvarado L."/>
            <person name="Berlin A."/>
            <person name="Chapman S.B."/>
            <person name="Chen Z."/>
            <person name="Freedman E."/>
            <person name="Gellesch M."/>
            <person name="Goldberg J."/>
            <person name="Griggs A."/>
            <person name="Gujja S."/>
            <person name="Heilman E.R."/>
            <person name="Heiman D."/>
            <person name="Hepburn T."/>
            <person name="Howarth C."/>
            <person name="Jen D."/>
            <person name="Larson L."/>
            <person name="Mehta T."/>
            <person name="Neiman D."/>
            <person name="Pearson M."/>
            <person name="Roberts A."/>
            <person name="Saif S."/>
            <person name="Shea T."/>
            <person name="Shenoy N."/>
            <person name="Sisk P."/>
            <person name="Stolte C."/>
            <person name="Sykes S."/>
            <person name="Walk T."/>
            <person name="White J."/>
            <person name="Yandava C."/>
            <person name="Haas B."/>
            <person name="Nusbaum C."/>
            <person name="Birren B."/>
        </authorList>
    </citation>
    <scope>NUCLEOTIDE SEQUENCE [LARGE SCALE GENOMIC DNA]</scope>
    <source>
        <strain evidence="12">ATCC 64411 / 73-15</strain>
    </source>
</reference>
<dbReference type="InterPro" id="IPR011706">
    <property type="entry name" value="Cu-oxidase_C"/>
</dbReference>
<dbReference type="InterPro" id="IPR001117">
    <property type="entry name" value="Cu-oxidase_2nd"/>
</dbReference>
<dbReference type="Gene3D" id="2.60.40.420">
    <property type="entry name" value="Cupredoxins - blue copper proteins"/>
    <property type="match status" value="3"/>
</dbReference>
<dbReference type="Proteomes" id="UP000011715">
    <property type="component" value="Unassembled WGS sequence"/>
</dbReference>